<dbReference type="STRING" id="720554.Clocl_2430"/>
<protein>
    <recommendedName>
        <fullName evidence="3">Spo0E like sporulation regulatory protein</fullName>
    </recommendedName>
</protein>
<dbReference type="GO" id="GO:0043937">
    <property type="term" value="P:regulation of sporulation"/>
    <property type="evidence" value="ECO:0007669"/>
    <property type="project" value="InterPro"/>
</dbReference>
<keyword evidence="2" id="KW-1185">Reference proteome</keyword>
<dbReference type="Proteomes" id="UP000005435">
    <property type="component" value="Chromosome"/>
</dbReference>
<dbReference type="KEGG" id="ccl:Clocl_2430"/>
<dbReference type="InterPro" id="IPR018540">
    <property type="entry name" value="Spo0E-like"/>
</dbReference>
<evidence type="ECO:0008006" key="3">
    <source>
        <dbReference type="Google" id="ProtNLM"/>
    </source>
</evidence>
<dbReference type="InterPro" id="IPR037208">
    <property type="entry name" value="Spo0E-like_sf"/>
</dbReference>
<dbReference type="RefSeq" id="WP_014255573.1">
    <property type="nucleotide sequence ID" value="NC_016627.1"/>
</dbReference>
<dbReference type="SUPFAM" id="SSF140500">
    <property type="entry name" value="BAS1536-like"/>
    <property type="match status" value="1"/>
</dbReference>
<dbReference type="OrthoDB" id="2085303at2"/>
<dbReference type="eggNOG" id="ENOG502ZGKI">
    <property type="taxonomic scope" value="Bacteria"/>
</dbReference>
<evidence type="ECO:0000313" key="1">
    <source>
        <dbReference type="EMBL" id="AEV69005.1"/>
    </source>
</evidence>
<reference evidence="1 2" key="2">
    <citation type="journal article" date="2012" name="Stand. Genomic Sci.">
        <title>Complete Genome Sequence of Clostridium clariflavum DSM 19732.</title>
        <authorList>
            <person name="Izquierdo J.A."/>
            <person name="Goodwin L."/>
            <person name="Davenport K.W."/>
            <person name="Teshima H."/>
            <person name="Bruce D."/>
            <person name="Detter C."/>
            <person name="Tapia R."/>
            <person name="Han S."/>
            <person name="Land M."/>
            <person name="Hauser L."/>
            <person name="Jeffries C.D."/>
            <person name="Han J."/>
            <person name="Pitluck S."/>
            <person name="Nolan M."/>
            <person name="Chen A."/>
            <person name="Huntemann M."/>
            <person name="Mavromatis K."/>
            <person name="Mikhailova N."/>
            <person name="Liolios K."/>
            <person name="Woyke T."/>
            <person name="Lynd L.R."/>
        </authorList>
    </citation>
    <scope>NUCLEOTIDE SEQUENCE [LARGE SCALE GENOMIC DNA]</scope>
    <source>
        <strain evidence="2">DSM 19732 / NBRC 101661 / EBR45</strain>
    </source>
</reference>
<evidence type="ECO:0000313" key="2">
    <source>
        <dbReference type="Proteomes" id="UP000005435"/>
    </source>
</evidence>
<dbReference type="EMBL" id="CP003065">
    <property type="protein sequence ID" value="AEV69005.1"/>
    <property type="molecule type" value="Genomic_DNA"/>
</dbReference>
<dbReference type="HOGENOM" id="CLU_209620_0_0_9"/>
<gene>
    <name evidence="1" type="ordered locus">Clocl_2430</name>
</gene>
<reference evidence="2" key="1">
    <citation type="submission" date="2011-12" db="EMBL/GenBank/DDBJ databases">
        <title>Complete sequence of Clostridium clariflavum DSM 19732.</title>
        <authorList>
            <consortium name="US DOE Joint Genome Institute"/>
            <person name="Lucas S."/>
            <person name="Han J."/>
            <person name="Lapidus A."/>
            <person name="Cheng J.-F."/>
            <person name="Goodwin L."/>
            <person name="Pitluck S."/>
            <person name="Peters L."/>
            <person name="Teshima H."/>
            <person name="Detter J.C."/>
            <person name="Han C."/>
            <person name="Tapia R."/>
            <person name="Land M."/>
            <person name="Hauser L."/>
            <person name="Kyrpides N."/>
            <person name="Ivanova N."/>
            <person name="Pagani I."/>
            <person name="Kitzmiller T."/>
            <person name="Lynd L."/>
            <person name="Izquierdo J."/>
            <person name="Woyke T."/>
        </authorList>
    </citation>
    <scope>NUCLEOTIDE SEQUENCE [LARGE SCALE GENOMIC DNA]</scope>
    <source>
        <strain evidence="2">DSM 19732 / NBRC 101661 / EBR45</strain>
    </source>
</reference>
<accession>G8LZ61</accession>
<proteinExistence type="predicted"/>
<dbReference type="Pfam" id="PF09388">
    <property type="entry name" value="SpoOE-like"/>
    <property type="match status" value="1"/>
</dbReference>
<dbReference type="AlphaFoldDB" id="G8LZ61"/>
<name>G8LZ61_ACECE</name>
<organism evidence="1 2">
    <name type="scientific">Acetivibrio clariflavus (strain DSM 19732 / NBRC 101661 / EBR45)</name>
    <name type="common">Clostridium clariflavum</name>
    <dbReference type="NCBI Taxonomy" id="720554"/>
    <lineage>
        <taxon>Bacteria</taxon>
        <taxon>Bacillati</taxon>
        <taxon>Bacillota</taxon>
        <taxon>Clostridia</taxon>
        <taxon>Eubacteriales</taxon>
        <taxon>Oscillospiraceae</taxon>
        <taxon>Acetivibrio</taxon>
    </lineage>
</organism>
<sequence length="60" mass="7359">MNVMKIQELQYELNSMIDNDDDYSKIYKTSVELDLLIVEYYNEVLKNKSHRQKIFRHFSK</sequence>